<dbReference type="InterPro" id="IPR008927">
    <property type="entry name" value="6-PGluconate_DH-like_C_sf"/>
</dbReference>
<sequence>MKKISIAGAGTMGMGIAQWAAQMGHPVILFDTSDSALQRAENTIQNNLKKLAEKGKISENPSEISNRIFYSNDLTHIAGSDLFIEAIAENFDAKKQLFQQVEQLTQDTILCTNTSSLSINKLSSTLKRPEKFAGLHFFNPATLMKLVEIIPGFNTHPTITEKLISLMKSWDKVPALAKDTPGFIVNRVARPYYGEALKIAEEQLATPQQIDQVMKQLGGFRMGPFELMDFIGLDVNFTVSYSVFEQMYFDPRYRPSILQQRMMESGRLGRKTGIGFYDYRSQNPPTEIHPLTEKTANTIFQRILSMLINEAVDAVYLGIANPQAVDNAMMYGANYPKGLLQWGKEIGFDKVKALIDELFDHYKDPRYRASAGFYHIHTLIP</sequence>
<dbReference type="RefSeq" id="WP_051889285.1">
    <property type="nucleotide sequence ID" value="NZ_BHZF01000003.1"/>
</dbReference>
<gene>
    <name evidence="4" type="ORF">DES35_103127</name>
</gene>
<dbReference type="PANTHER" id="PTHR48075:SF5">
    <property type="entry name" value="3-HYDROXYBUTYRYL-COA DEHYDROGENASE"/>
    <property type="match status" value="1"/>
</dbReference>
<evidence type="ECO:0000256" key="1">
    <source>
        <dbReference type="ARBA" id="ARBA00023002"/>
    </source>
</evidence>
<feature type="domain" description="3-hydroxyacyl-CoA dehydrogenase NAD binding" evidence="3">
    <location>
        <begin position="3"/>
        <end position="179"/>
    </location>
</feature>
<accession>A0A369A233</accession>
<dbReference type="AlphaFoldDB" id="A0A369A233"/>
<proteinExistence type="predicted"/>
<dbReference type="Proteomes" id="UP000253517">
    <property type="component" value="Unassembled WGS sequence"/>
</dbReference>
<dbReference type="FunFam" id="3.40.50.720:FF:000009">
    <property type="entry name" value="Fatty oxidation complex, alpha subunit"/>
    <property type="match status" value="1"/>
</dbReference>
<dbReference type="Gene3D" id="3.40.50.720">
    <property type="entry name" value="NAD(P)-binding Rossmann-like Domain"/>
    <property type="match status" value="1"/>
</dbReference>
<evidence type="ECO:0000313" key="5">
    <source>
        <dbReference type="Proteomes" id="UP000253517"/>
    </source>
</evidence>
<dbReference type="InterPro" id="IPR006108">
    <property type="entry name" value="3HC_DH_C"/>
</dbReference>
<dbReference type="GO" id="GO:0070403">
    <property type="term" value="F:NAD+ binding"/>
    <property type="evidence" value="ECO:0007669"/>
    <property type="project" value="InterPro"/>
</dbReference>
<dbReference type="SUPFAM" id="SSF48179">
    <property type="entry name" value="6-phosphogluconate dehydrogenase C-terminal domain-like"/>
    <property type="match status" value="2"/>
</dbReference>
<protein>
    <submittedName>
        <fullName evidence="4">3-hydroxybutyryl-CoA dehydrogenase</fullName>
    </submittedName>
</protein>
<dbReference type="EMBL" id="QPJS01000003">
    <property type="protein sequence ID" value="RCX03245.1"/>
    <property type="molecule type" value="Genomic_DNA"/>
</dbReference>
<name>A0A369A233_9FLAO</name>
<dbReference type="GO" id="GO:0008691">
    <property type="term" value="F:3-hydroxybutyryl-CoA dehydrogenase activity"/>
    <property type="evidence" value="ECO:0007669"/>
    <property type="project" value="TreeGrafter"/>
</dbReference>
<dbReference type="PANTHER" id="PTHR48075">
    <property type="entry name" value="3-HYDROXYACYL-COA DEHYDROGENASE FAMILY PROTEIN"/>
    <property type="match status" value="1"/>
</dbReference>
<dbReference type="Gene3D" id="1.10.1040.50">
    <property type="match status" value="1"/>
</dbReference>
<dbReference type="Pfam" id="PF02737">
    <property type="entry name" value="3HCDH_N"/>
    <property type="match status" value="1"/>
</dbReference>
<organism evidence="4 5">
    <name type="scientific">Schleiferia thermophila</name>
    <dbReference type="NCBI Taxonomy" id="884107"/>
    <lineage>
        <taxon>Bacteria</taxon>
        <taxon>Pseudomonadati</taxon>
        <taxon>Bacteroidota</taxon>
        <taxon>Flavobacteriia</taxon>
        <taxon>Flavobacteriales</taxon>
        <taxon>Schleiferiaceae</taxon>
        <taxon>Schleiferia</taxon>
    </lineage>
</organism>
<keyword evidence="1" id="KW-0560">Oxidoreductase</keyword>
<evidence type="ECO:0000259" key="3">
    <source>
        <dbReference type="Pfam" id="PF02737"/>
    </source>
</evidence>
<dbReference type="Pfam" id="PF00725">
    <property type="entry name" value="3HCDH"/>
    <property type="match status" value="2"/>
</dbReference>
<feature type="domain" description="3-hydroxyacyl-CoA dehydrogenase C-terminal" evidence="2">
    <location>
        <begin position="299"/>
        <end position="370"/>
    </location>
</feature>
<evidence type="ECO:0000259" key="2">
    <source>
        <dbReference type="Pfam" id="PF00725"/>
    </source>
</evidence>
<dbReference type="InterPro" id="IPR036291">
    <property type="entry name" value="NAD(P)-bd_dom_sf"/>
</dbReference>
<keyword evidence="5" id="KW-1185">Reference proteome</keyword>
<dbReference type="InterPro" id="IPR006176">
    <property type="entry name" value="3-OHacyl-CoA_DH_NAD-bd"/>
</dbReference>
<comment type="caution">
    <text evidence="4">The sequence shown here is derived from an EMBL/GenBank/DDBJ whole genome shotgun (WGS) entry which is preliminary data.</text>
</comment>
<evidence type="ECO:0000313" key="4">
    <source>
        <dbReference type="EMBL" id="RCX03245.1"/>
    </source>
</evidence>
<dbReference type="GO" id="GO:0006635">
    <property type="term" value="P:fatty acid beta-oxidation"/>
    <property type="evidence" value="ECO:0007669"/>
    <property type="project" value="TreeGrafter"/>
</dbReference>
<reference evidence="4 5" key="1">
    <citation type="submission" date="2018-07" db="EMBL/GenBank/DDBJ databases">
        <title>Genomic Encyclopedia of Type Strains, Phase IV (KMG-IV): sequencing the most valuable type-strain genomes for metagenomic binning, comparative biology and taxonomic classification.</title>
        <authorList>
            <person name="Goeker M."/>
        </authorList>
    </citation>
    <scope>NUCLEOTIDE SEQUENCE [LARGE SCALE GENOMIC DNA]</scope>
    <source>
        <strain evidence="4 5">DSM 21410</strain>
    </source>
</reference>
<feature type="domain" description="3-hydroxyacyl-CoA dehydrogenase C-terminal" evidence="2">
    <location>
        <begin position="182"/>
        <end position="279"/>
    </location>
</feature>
<dbReference type="SUPFAM" id="SSF51735">
    <property type="entry name" value="NAD(P)-binding Rossmann-fold domains"/>
    <property type="match status" value="1"/>
</dbReference>